<dbReference type="RefSeq" id="WP_043941565.1">
    <property type="nucleotide sequence ID" value="NZ_JWHT01000039.1"/>
</dbReference>
<evidence type="ECO:0000256" key="4">
    <source>
        <dbReference type="ARBA" id="ARBA00022840"/>
    </source>
</evidence>
<evidence type="ECO:0000313" key="9">
    <source>
        <dbReference type="Proteomes" id="UP000032289"/>
    </source>
</evidence>
<dbReference type="GO" id="GO:0005737">
    <property type="term" value="C:cytoplasm"/>
    <property type="evidence" value="ECO:0007669"/>
    <property type="project" value="UniProtKB-SubCell"/>
</dbReference>
<dbReference type="PANTHER" id="PTHR43033">
    <property type="entry name" value="TRNA(ILE)-LYSIDINE SYNTHASE-RELATED"/>
    <property type="match status" value="1"/>
</dbReference>
<evidence type="ECO:0000313" key="8">
    <source>
        <dbReference type="EMBL" id="KIU22828.1"/>
    </source>
</evidence>
<dbReference type="EMBL" id="JWHT01000039">
    <property type="protein sequence ID" value="KIU22828.1"/>
    <property type="molecule type" value="Genomic_DNA"/>
</dbReference>
<dbReference type="SUPFAM" id="SSF52402">
    <property type="entry name" value="Adenine nucleotide alpha hydrolases-like"/>
    <property type="match status" value="1"/>
</dbReference>
<keyword evidence="1 6" id="KW-0436">Ligase</keyword>
<dbReference type="Gene3D" id="3.40.50.620">
    <property type="entry name" value="HUPs"/>
    <property type="match status" value="1"/>
</dbReference>
<accession>A0A0D1JND0</accession>
<dbReference type="EC" id="6.3.4.19" evidence="6"/>
<comment type="caution">
    <text evidence="8">The sequence shown here is derived from an EMBL/GenBank/DDBJ whole genome shotgun (WGS) entry which is preliminary data.</text>
</comment>
<feature type="binding site" evidence="6">
    <location>
        <begin position="31"/>
        <end position="36"/>
    </location>
    <ligand>
        <name>ATP</name>
        <dbReference type="ChEBI" id="CHEBI:30616"/>
    </ligand>
</feature>
<comment type="domain">
    <text evidence="6">The N-terminal region contains the highly conserved SGGXDS motif, predicted to be a P-loop motif involved in ATP binding.</text>
</comment>
<dbReference type="InterPro" id="IPR012795">
    <property type="entry name" value="tRNA_Ile_lys_synt_N"/>
</dbReference>
<protein>
    <recommendedName>
        <fullName evidence="6">tRNA(Ile)-lysidine synthase</fullName>
        <ecNumber evidence="6">6.3.4.19</ecNumber>
    </recommendedName>
    <alternativeName>
        <fullName evidence="6">tRNA(Ile)-2-lysyl-cytidine synthase</fullName>
    </alternativeName>
    <alternativeName>
        <fullName evidence="6">tRNA(Ile)-lysidine synthetase</fullName>
    </alternativeName>
</protein>
<dbReference type="GO" id="GO:0006400">
    <property type="term" value="P:tRNA modification"/>
    <property type="evidence" value="ECO:0007669"/>
    <property type="project" value="UniProtKB-UniRule"/>
</dbReference>
<evidence type="ECO:0000256" key="3">
    <source>
        <dbReference type="ARBA" id="ARBA00022741"/>
    </source>
</evidence>
<sequence length="325" mass="36323">MQPKVLRANLIRQIREQGLFDQHDHVLVAVSGGQDSLHLLRWLTEGTLPADVQPTVSAGYVNHQLRDDADAEEALVRRTFAATPNLAHGLIETLTWEAVPTVAVEEQAREKRYEALIKMAREVGANIIVTAHHQGDQVETILYKLTRGSRLTQLVGMAPRQQLRGDIDLARPLLDLTKADLADLVIQPLTEWVEDYTNADETFARNRMRQTVLPALTSINEQAAEHVVTFATQLAALQKLANGAINVHVKALEAGRLDWTVDESVLTIIIQTWLTKKHVLNVKDSQIAQAIQLMRNPSVSTGLIYLGGQLQLERFDNYLLLSQKH</sequence>
<evidence type="ECO:0000259" key="7">
    <source>
        <dbReference type="Pfam" id="PF01171"/>
    </source>
</evidence>
<keyword evidence="4 6" id="KW-0067">ATP-binding</keyword>
<keyword evidence="6" id="KW-0963">Cytoplasm</keyword>
<dbReference type="CDD" id="cd01992">
    <property type="entry name" value="TilS_N"/>
    <property type="match status" value="1"/>
</dbReference>
<evidence type="ECO:0000256" key="1">
    <source>
        <dbReference type="ARBA" id="ARBA00022598"/>
    </source>
</evidence>
<dbReference type="Proteomes" id="UP000032289">
    <property type="component" value="Unassembled WGS sequence"/>
</dbReference>
<evidence type="ECO:0000256" key="2">
    <source>
        <dbReference type="ARBA" id="ARBA00022694"/>
    </source>
</evidence>
<gene>
    <name evidence="6 8" type="primary">tilS</name>
    <name evidence="8" type="ORF">ab3b_01713</name>
</gene>
<dbReference type="InterPro" id="IPR014729">
    <property type="entry name" value="Rossmann-like_a/b/a_fold"/>
</dbReference>
<keyword evidence="3 6" id="KW-0547">Nucleotide-binding</keyword>
<dbReference type="AlphaFoldDB" id="A0A0D1JND0"/>
<keyword evidence="2 6" id="KW-0819">tRNA processing</keyword>
<evidence type="ECO:0000256" key="5">
    <source>
        <dbReference type="ARBA" id="ARBA00048539"/>
    </source>
</evidence>
<dbReference type="NCBIfam" id="TIGR02432">
    <property type="entry name" value="lysidine_TilS_N"/>
    <property type="match status" value="1"/>
</dbReference>
<comment type="similarity">
    <text evidence="6">Belongs to the tRNA(Ile)-lysidine synthase family.</text>
</comment>
<reference evidence="8 9" key="1">
    <citation type="journal article" date="2015" name="Microbiology (Mosc.)">
        <title>Genomics of the Weissella cibaria species with an examination of its metabolic traits.</title>
        <authorList>
            <person name="Lynch K.M."/>
            <person name="Lucid A."/>
            <person name="Arendt E.K."/>
            <person name="Sleator R.D."/>
            <person name="Lucey B."/>
            <person name="Coffey A."/>
        </authorList>
    </citation>
    <scope>NUCLEOTIDE SEQUENCE [LARGE SCALE GENOMIC DNA]</scope>
    <source>
        <strain evidence="8 9">AB3b</strain>
    </source>
</reference>
<comment type="catalytic activity">
    <reaction evidence="5 6">
        <text>cytidine(34) in tRNA(Ile2) + L-lysine + ATP = lysidine(34) in tRNA(Ile2) + AMP + diphosphate + H(+)</text>
        <dbReference type="Rhea" id="RHEA:43744"/>
        <dbReference type="Rhea" id="RHEA-COMP:10625"/>
        <dbReference type="Rhea" id="RHEA-COMP:10670"/>
        <dbReference type="ChEBI" id="CHEBI:15378"/>
        <dbReference type="ChEBI" id="CHEBI:30616"/>
        <dbReference type="ChEBI" id="CHEBI:32551"/>
        <dbReference type="ChEBI" id="CHEBI:33019"/>
        <dbReference type="ChEBI" id="CHEBI:82748"/>
        <dbReference type="ChEBI" id="CHEBI:83665"/>
        <dbReference type="ChEBI" id="CHEBI:456215"/>
        <dbReference type="EC" id="6.3.4.19"/>
    </reaction>
</comment>
<organism evidence="8 9">
    <name type="scientific">Weissella cibaria</name>
    <dbReference type="NCBI Taxonomy" id="137591"/>
    <lineage>
        <taxon>Bacteria</taxon>
        <taxon>Bacillati</taxon>
        <taxon>Bacillota</taxon>
        <taxon>Bacilli</taxon>
        <taxon>Lactobacillales</taxon>
        <taxon>Lactobacillaceae</taxon>
        <taxon>Weissella</taxon>
    </lineage>
</organism>
<comment type="subcellular location">
    <subcellularLocation>
        <location evidence="6">Cytoplasm</location>
    </subcellularLocation>
</comment>
<dbReference type="PATRIC" id="fig|137591.24.peg.1662"/>
<feature type="domain" description="tRNA(Ile)-lysidine/2-thiocytidine synthase N-terminal" evidence="7">
    <location>
        <begin position="25"/>
        <end position="210"/>
    </location>
</feature>
<dbReference type="GO" id="GO:0005524">
    <property type="term" value="F:ATP binding"/>
    <property type="evidence" value="ECO:0007669"/>
    <property type="project" value="UniProtKB-UniRule"/>
</dbReference>
<dbReference type="HAMAP" id="MF_01161">
    <property type="entry name" value="tRNA_Ile_lys_synt"/>
    <property type="match status" value="1"/>
</dbReference>
<proteinExistence type="inferred from homology"/>
<dbReference type="InterPro" id="IPR012094">
    <property type="entry name" value="tRNA_Ile_lys_synt"/>
</dbReference>
<name>A0A0D1JND0_9LACO</name>
<dbReference type="PANTHER" id="PTHR43033:SF1">
    <property type="entry name" value="TRNA(ILE)-LYSIDINE SYNTHASE-RELATED"/>
    <property type="match status" value="1"/>
</dbReference>
<comment type="function">
    <text evidence="6">Ligates lysine onto the cytidine present at position 34 of the AUA codon-specific tRNA(Ile) that contains the anticodon CAU, in an ATP-dependent manner. Cytidine is converted to lysidine, thus changing the amino acid specificity of the tRNA from methionine to isoleucine.</text>
</comment>
<dbReference type="InterPro" id="IPR011063">
    <property type="entry name" value="TilS/TtcA_N"/>
</dbReference>
<evidence type="ECO:0000256" key="6">
    <source>
        <dbReference type="HAMAP-Rule" id="MF_01161"/>
    </source>
</evidence>
<dbReference type="Pfam" id="PF01171">
    <property type="entry name" value="ATP_bind_3"/>
    <property type="match status" value="1"/>
</dbReference>
<dbReference type="GO" id="GO:0032267">
    <property type="term" value="F:tRNA(Ile)-lysidine synthase activity"/>
    <property type="evidence" value="ECO:0007669"/>
    <property type="project" value="UniProtKB-EC"/>
</dbReference>